<dbReference type="InterPro" id="IPR011701">
    <property type="entry name" value="MFS"/>
</dbReference>
<proteinExistence type="inferred from homology"/>
<keyword evidence="7 8" id="KW-0472">Membrane</keyword>
<evidence type="ECO:0000256" key="5">
    <source>
        <dbReference type="ARBA" id="ARBA00022692"/>
    </source>
</evidence>
<gene>
    <name evidence="10" type="ORF">D1345_00990</name>
</gene>
<keyword evidence="11" id="KW-1185">Reference proteome</keyword>
<dbReference type="InterPro" id="IPR004812">
    <property type="entry name" value="Efflux_drug-R_Bcr/CmlA"/>
</dbReference>
<dbReference type="Pfam" id="PF07690">
    <property type="entry name" value="MFS_1"/>
    <property type="match status" value="1"/>
</dbReference>
<dbReference type="Gene3D" id="1.20.1720.10">
    <property type="entry name" value="Multidrug resistance protein D"/>
    <property type="match status" value="1"/>
</dbReference>
<evidence type="ECO:0000259" key="9">
    <source>
        <dbReference type="PROSITE" id="PS50850"/>
    </source>
</evidence>
<keyword evidence="4" id="KW-1003">Cell membrane</keyword>
<accession>A0AAD0RV86</accession>
<name>A0AAD0RV86_9NEIS</name>
<organism evidence="10 11">
    <name type="scientific">Chromobacterium rhizoryzae</name>
    <dbReference type="NCBI Taxonomy" id="1778675"/>
    <lineage>
        <taxon>Bacteria</taxon>
        <taxon>Pseudomonadati</taxon>
        <taxon>Pseudomonadota</taxon>
        <taxon>Betaproteobacteria</taxon>
        <taxon>Neisseriales</taxon>
        <taxon>Chromobacteriaceae</taxon>
        <taxon>Chromobacterium</taxon>
    </lineage>
</organism>
<comment type="subcellular location">
    <subcellularLocation>
        <location evidence="8">Cell inner membrane</location>
        <topology evidence="8">Multi-pass membrane protein</topology>
    </subcellularLocation>
    <subcellularLocation>
        <location evidence="1">Cell membrane</location>
        <topology evidence="1">Multi-pass membrane protein</topology>
    </subcellularLocation>
</comment>
<dbReference type="NCBIfam" id="TIGR00710">
    <property type="entry name" value="efflux_Bcr_CflA"/>
    <property type="match status" value="1"/>
</dbReference>
<evidence type="ECO:0000256" key="2">
    <source>
        <dbReference type="ARBA" id="ARBA00006236"/>
    </source>
</evidence>
<feature type="transmembrane region" description="Helical" evidence="8">
    <location>
        <begin position="378"/>
        <end position="395"/>
    </location>
</feature>
<evidence type="ECO:0000256" key="6">
    <source>
        <dbReference type="ARBA" id="ARBA00022989"/>
    </source>
</evidence>
<dbReference type="GO" id="GO:0042910">
    <property type="term" value="F:xenobiotic transmembrane transporter activity"/>
    <property type="evidence" value="ECO:0007669"/>
    <property type="project" value="InterPro"/>
</dbReference>
<evidence type="ECO:0000256" key="1">
    <source>
        <dbReference type="ARBA" id="ARBA00004651"/>
    </source>
</evidence>
<evidence type="ECO:0000256" key="3">
    <source>
        <dbReference type="ARBA" id="ARBA00022448"/>
    </source>
</evidence>
<dbReference type="GO" id="GO:1990961">
    <property type="term" value="P:xenobiotic detoxification by transmembrane export across the plasma membrane"/>
    <property type="evidence" value="ECO:0007669"/>
    <property type="project" value="InterPro"/>
</dbReference>
<dbReference type="GO" id="GO:0005886">
    <property type="term" value="C:plasma membrane"/>
    <property type="evidence" value="ECO:0007669"/>
    <property type="project" value="UniProtKB-SubCell"/>
</dbReference>
<dbReference type="EMBL" id="CP031968">
    <property type="protein sequence ID" value="AXT44863.1"/>
    <property type="molecule type" value="Genomic_DNA"/>
</dbReference>
<reference evidence="10 11" key="1">
    <citation type="submission" date="2018-08" db="EMBL/GenBank/DDBJ databases">
        <title>Complete genome sequence of JP2-74.</title>
        <authorList>
            <person name="Wu L."/>
        </authorList>
    </citation>
    <scope>NUCLEOTIDE SEQUENCE [LARGE SCALE GENOMIC DNA]</scope>
    <source>
        <strain evidence="10 11">JP2-74</strain>
    </source>
</reference>
<evidence type="ECO:0000313" key="11">
    <source>
        <dbReference type="Proteomes" id="UP000259465"/>
    </source>
</evidence>
<dbReference type="Proteomes" id="UP000259465">
    <property type="component" value="Chromosome"/>
</dbReference>
<dbReference type="InterPro" id="IPR036259">
    <property type="entry name" value="MFS_trans_sf"/>
</dbReference>
<keyword evidence="5 8" id="KW-0812">Transmembrane</keyword>
<keyword evidence="3 8" id="KW-0813">Transport</keyword>
<feature type="transmembrane region" description="Helical" evidence="8">
    <location>
        <begin position="89"/>
        <end position="106"/>
    </location>
</feature>
<sequence length="406" mass="42010">MAACFSIPCRHTPMPNSSVSPFARAATMAAILLILFNPLGIDLYLSAMPAMQRHFQADVAISLSVFIFSLGLGQLLFGPLADRIGRKPVALGGLLLYAAAAFLASRSDSLGGFLGLRALQGLGASASSVCAFTLVRDCFSGNAAAQRYSLLNAALNVVPAMAPLLGGWLTARWGWQSCFLALAGSAMLAAAWLAWKMPETRPVVASADGGPAISMRQVLSTQALRRYGACCCAALALIVSYVTLAPAVLIERGGVDATTFGLLFGGNALLVMAASFLGLKLIGRFGQKAMLRYGLNIMLLAGVLLLALSGQPGAWHYMLPIGVLSVGFAWTLGPASGMAMAPFSQAAGRAAALLGCGQMLFAAGVSAGLAALPLPGEWALGAMVLLLAGLCRWLTRPAAAIRENPH</sequence>
<evidence type="ECO:0000256" key="7">
    <source>
        <dbReference type="ARBA" id="ARBA00023136"/>
    </source>
</evidence>
<keyword evidence="8" id="KW-0997">Cell inner membrane</keyword>
<comment type="similarity">
    <text evidence="2 8">Belongs to the major facilitator superfamily. Bcr/CmlA family.</text>
</comment>
<dbReference type="PANTHER" id="PTHR23502">
    <property type="entry name" value="MAJOR FACILITATOR SUPERFAMILY"/>
    <property type="match status" value="1"/>
</dbReference>
<feature type="transmembrane region" description="Helical" evidence="8">
    <location>
        <begin position="148"/>
        <end position="168"/>
    </location>
</feature>
<evidence type="ECO:0000256" key="4">
    <source>
        <dbReference type="ARBA" id="ARBA00022475"/>
    </source>
</evidence>
<evidence type="ECO:0000256" key="8">
    <source>
        <dbReference type="RuleBase" id="RU365088"/>
    </source>
</evidence>
<feature type="transmembrane region" description="Helical" evidence="8">
    <location>
        <begin position="59"/>
        <end position="77"/>
    </location>
</feature>
<feature type="transmembrane region" description="Helical" evidence="8">
    <location>
        <begin position="21"/>
        <end position="39"/>
    </location>
</feature>
<dbReference type="InterPro" id="IPR020846">
    <property type="entry name" value="MFS_dom"/>
</dbReference>
<dbReference type="PROSITE" id="PS50850">
    <property type="entry name" value="MFS"/>
    <property type="match status" value="1"/>
</dbReference>
<feature type="transmembrane region" description="Helical" evidence="8">
    <location>
        <begin position="291"/>
        <end position="308"/>
    </location>
</feature>
<dbReference type="SUPFAM" id="SSF103473">
    <property type="entry name" value="MFS general substrate transporter"/>
    <property type="match status" value="1"/>
</dbReference>
<dbReference type="KEGG" id="crz:D1345_00990"/>
<feature type="transmembrane region" description="Helical" evidence="8">
    <location>
        <begin position="227"/>
        <end position="248"/>
    </location>
</feature>
<evidence type="ECO:0000313" key="10">
    <source>
        <dbReference type="EMBL" id="AXT44863.1"/>
    </source>
</evidence>
<keyword evidence="6 8" id="KW-1133">Transmembrane helix</keyword>
<dbReference type="AlphaFoldDB" id="A0AAD0RV86"/>
<feature type="transmembrane region" description="Helical" evidence="8">
    <location>
        <begin position="352"/>
        <end position="372"/>
    </location>
</feature>
<feature type="domain" description="Major facilitator superfamily (MFS) profile" evidence="9">
    <location>
        <begin position="1"/>
        <end position="400"/>
    </location>
</feature>
<dbReference type="PANTHER" id="PTHR23502:SF70">
    <property type="entry name" value="BCR_CFLA FAMILY EFFLUX TRANSPORTER"/>
    <property type="match status" value="1"/>
</dbReference>
<feature type="transmembrane region" description="Helical" evidence="8">
    <location>
        <begin position="174"/>
        <end position="195"/>
    </location>
</feature>
<feature type="transmembrane region" description="Helical" evidence="8">
    <location>
        <begin position="314"/>
        <end position="332"/>
    </location>
</feature>
<feature type="transmembrane region" description="Helical" evidence="8">
    <location>
        <begin position="260"/>
        <end position="279"/>
    </location>
</feature>
<feature type="transmembrane region" description="Helical" evidence="8">
    <location>
        <begin position="118"/>
        <end position="136"/>
    </location>
</feature>
<protein>
    <recommendedName>
        <fullName evidence="8">Bcr/CflA family efflux transporter</fullName>
    </recommendedName>
</protein>